<keyword evidence="2" id="KW-1133">Transmembrane helix</keyword>
<dbReference type="RefSeq" id="WP_143105811.1">
    <property type="nucleotide sequence ID" value="NZ_FOZV01000005.1"/>
</dbReference>
<proteinExistence type="predicted"/>
<dbReference type="OrthoDB" id="7206434at2"/>
<dbReference type="STRING" id="871741.SAMN05192570_2459"/>
<feature type="compositionally biased region" description="Pro residues" evidence="1">
    <location>
        <begin position="151"/>
        <end position="170"/>
    </location>
</feature>
<sequence length="271" mass="29352">MTRTPRETLHVQPDRRTGGYTRLERTVMDALARELRSEAPDLAAQFAASRPTVRRNSGFGVFTEVLVPPERPTSGPTGEFGTVHVVISGLADPVAFRARLRNGRLLGLLGDSYGRDTRSTDFASVPFDQVFTVDATGRSVPFEVASQTVRPPAPRPVQPAPAPPSRPPEPVLVQLRTGATPPPRPGPAQEPASSPASSGDLSPEERTTLRIGLWTGLFALGSILVLVFEVPIPFVFIAAFVAGRFFQTDRGLDLLRRTLTSLQQAARERQA</sequence>
<feature type="compositionally biased region" description="Low complexity" evidence="1">
    <location>
        <begin position="189"/>
        <end position="198"/>
    </location>
</feature>
<keyword evidence="2" id="KW-0812">Transmembrane</keyword>
<name>A0A1I6SIG9_9CAUL</name>
<evidence type="ECO:0000313" key="4">
    <source>
        <dbReference type="Proteomes" id="UP000198788"/>
    </source>
</evidence>
<dbReference type="EMBL" id="FOZV01000005">
    <property type="protein sequence ID" value="SFS76771.1"/>
    <property type="molecule type" value="Genomic_DNA"/>
</dbReference>
<keyword evidence="4" id="KW-1185">Reference proteome</keyword>
<evidence type="ECO:0000313" key="3">
    <source>
        <dbReference type="EMBL" id="SFS76771.1"/>
    </source>
</evidence>
<keyword evidence="2" id="KW-0472">Membrane</keyword>
<dbReference type="AlphaFoldDB" id="A0A1I6SIG9"/>
<organism evidence="3 4">
    <name type="scientific">Brevundimonas viscosa</name>
    <dbReference type="NCBI Taxonomy" id="871741"/>
    <lineage>
        <taxon>Bacteria</taxon>
        <taxon>Pseudomonadati</taxon>
        <taxon>Pseudomonadota</taxon>
        <taxon>Alphaproteobacteria</taxon>
        <taxon>Caulobacterales</taxon>
        <taxon>Caulobacteraceae</taxon>
        <taxon>Brevundimonas</taxon>
    </lineage>
</organism>
<feature type="region of interest" description="Disordered" evidence="1">
    <location>
        <begin position="143"/>
        <end position="203"/>
    </location>
</feature>
<evidence type="ECO:0000256" key="2">
    <source>
        <dbReference type="SAM" id="Phobius"/>
    </source>
</evidence>
<reference evidence="4" key="1">
    <citation type="submission" date="2016-10" db="EMBL/GenBank/DDBJ databases">
        <authorList>
            <person name="Varghese N."/>
            <person name="Submissions S."/>
        </authorList>
    </citation>
    <scope>NUCLEOTIDE SEQUENCE [LARGE SCALE GENOMIC DNA]</scope>
    <source>
        <strain evidence="4">CGMCC 1.10683</strain>
    </source>
</reference>
<dbReference type="Proteomes" id="UP000198788">
    <property type="component" value="Unassembled WGS sequence"/>
</dbReference>
<protein>
    <submittedName>
        <fullName evidence="3">Uncharacterized protein</fullName>
    </submittedName>
</protein>
<accession>A0A1I6SIG9</accession>
<gene>
    <name evidence="3" type="ORF">SAMN05192570_2459</name>
</gene>
<evidence type="ECO:0000256" key="1">
    <source>
        <dbReference type="SAM" id="MobiDB-lite"/>
    </source>
</evidence>
<feature type="transmembrane region" description="Helical" evidence="2">
    <location>
        <begin position="211"/>
        <end position="242"/>
    </location>
</feature>